<feature type="domain" description="Zinc finger PHD-type" evidence="13">
    <location>
        <begin position="161"/>
        <end position="226"/>
    </location>
</feature>
<evidence type="ECO:0000259" key="13">
    <source>
        <dbReference type="SMART" id="SM00249"/>
    </source>
</evidence>
<reference evidence="14 15" key="1">
    <citation type="journal article" date="2018" name="Mol. Plant">
        <title>The genome of Artemisia annua provides insight into the evolution of Asteraceae family and artemisinin biosynthesis.</title>
        <authorList>
            <person name="Shen Q."/>
            <person name="Zhang L."/>
            <person name="Liao Z."/>
            <person name="Wang S."/>
            <person name="Yan T."/>
            <person name="Shi P."/>
            <person name="Liu M."/>
            <person name="Fu X."/>
            <person name="Pan Q."/>
            <person name="Wang Y."/>
            <person name="Lv Z."/>
            <person name="Lu X."/>
            <person name="Zhang F."/>
            <person name="Jiang W."/>
            <person name="Ma Y."/>
            <person name="Chen M."/>
            <person name="Hao X."/>
            <person name="Li L."/>
            <person name="Tang Y."/>
            <person name="Lv G."/>
            <person name="Zhou Y."/>
            <person name="Sun X."/>
            <person name="Brodelius P.E."/>
            <person name="Rose J.K.C."/>
            <person name="Tang K."/>
        </authorList>
    </citation>
    <scope>NUCLEOTIDE SEQUENCE [LARGE SCALE GENOMIC DNA]</scope>
    <source>
        <strain evidence="15">cv. Huhao1</strain>
        <tissue evidence="14">Leaf</tissue>
    </source>
</reference>
<accession>A0A2U1NR59</accession>
<dbReference type="GO" id="GO:0051028">
    <property type="term" value="P:mRNA transport"/>
    <property type="evidence" value="ECO:0007669"/>
    <property type="project" value="UniProtKB-KW"/>
</dbReference>
<keyword evidence="8" id="KW-0862">Zinc</keyword>
<keyword evidence="10" id="KW-0811">Translocation</keyword>
<evidence type="ECO:0000256" key="11">
    <source>
        <dbReference type="ARBA" id="ARBA00023132"/>
    </source>
</evidence>
<protein>
    <submittedName>
        <fullName evidence="14">C1-like protein</fullName>
    </submittedName>
</protein>
<dbReference type="InterPro" id="IPR004146">
    <property type="entry name" value="DC1"/>
</dbReference>
<dbReference type="GO" id="GO:0005643">
    <property type="term" value="C:nuclear pore"/>
    <property type="evidence" value="ECO:0007669"/>
    <property type="project" value="UniProtKB-SubCell"/>
</dbReference>
<evidence type="ECO:0000256" key="10">
    <source>
        <dbReference type="ARBA" id="ARBA00023010"/>
    </source>
</evidence>
<dbReference type="SMART" id="SM00249">
    <property type="entry name" value="PHD"/>
    <property type="match status" value="2"/>
</dbReference>
<gene>
    <name evidence="14" type="ORF">CTI12_AA190710</name>
</gene>
<dbReference type="Gene3D" id="1.10.10.2360">
    <property type="match status" value="1"/>
</dbReference>
<dbReference type="OrthoDB" id="3797628at2759"/>
<keyword evidence="4" id="KW-0479">Metal-binding</keyword>
<keyword evidence="12" id="KW-0539">Nucleus</keyword>
<dbReference type="AlphaFoldDB" id="A0A2U1NR59"/>
<dbReference type="STRING" id="35608.A0A2U1NR59"/>
<evidence type="ECO:0000256" key="2">
    <source>
        <dbReference type="ARBA" id="ARBA00008926"/>
    </source>
</evidence>
<evidence type="ECO:0000256" key="1">
    <source>
        <dbReference type="ARBA" id="ARBA00004567"/>
    </source>
</evidence>
<dbReference type="PANTHER" id="PTHR32410:SF216">
    <property type="entry name" value="PHORBOL-ESTER_DAG-TYPE DOMAIN-CONTAINING PROTEIN"/>
    <property type="match status" value="1"/>
</dbReference>
<keyword evidence="11" id="KW-0906">Nuclear pore complex</keyword>
<dbReference type="InterPro" id="IPR053192">
    <property type="entry name" value="Vacuole_Formation_Reg"/>
</dbReference>
<comment type="subcellular location">
    <subcellularLocation>
        <location evidence="1">Nucleus</location>
        <location evidence="1">Nuclear pore complex</location>
    </subcellularLocation>
</comment>
<feature type="domain" description="Zinc finger PHD-type" evidence="13">
    <location>
        <begin position="30"/>
        <end position="94"/>
    </location>
</feature>
<evidence type="ECO:0000256" key="7">
    <source>
        <dbReference type="ARBA" id="ARBA00022816"/>
    </source>
</evidence>
<organism evidence="14 15">
    <name type="scientific">Artemisia annua</name>
    <name type="common">Sweet wormwood</name>
    <dbReference type="NCBI Taxonomy" id="35608"/>
    <lineage>
        <taxon>Eukaryota</taxon>
        <taxon>Viridiplantae</taxon>
        <taxon>Streptophyta</taxon>
        <taxon>Embryophyta</taxon>
        <taxon>Tracheophyta</taxon>
        <taxon>Spermatophyta</taxon>
        <taxon>Magnoliopsida</taxon>
        <taxon>eudicotyledons</taxon>
        <taxon>Gunneridae</taxon>
        <taxon>Pentapetalae</taxon>
        <taxon>asterids</taxon>
        <taxon>campanulids</taxon>
        <taxon>Asterales</taxon>
        <taxon>Asteraceae</taxon>
        <taxon>Asteroideae</taxon>
        <taxon>Anthemideae</taxon>
        <taxon>Artemisiinae</taxon>
        <taxon>Artemisia</taxon>
    </lineage>
</organism>
<evidence type="ECO:0000256" key="12">
    <source>
        <dbReference type="ARBA" id="ARBA00023242"/>
    </source>
</evidence>
<evidence type="ECO:0000256" key="5">
    <source>
        <dbReference type="ARBA" id="ARBA00022737"/>
    </source>
</evidence>
<evidence type="ECO:0000256" key="3">
    <source>
        <dbReference type="ARBA" id="ARBA00022448"/>
    </source>
</evidence>
<dbReference type="Proteomes" id="UP000245207">
    <property type="component" value="Unassembled WGS sequence"/>
</dbReference>
<evidence type="ECO:0000256" key="4">
    <source>
        <dbReference type="ARBA" id="ARBA00022723"/>
    </source>
</evidence>
<comment type="caution">
    <text evidence="14">The sequence shown here is derived from an EMBL/GenBank/DDBJ whole genome shotgun (WGS) entry which is preliminary data.</text>
</comment>
<evidence type="ECO:0000313" key="15">
    <source>
        <dbReference type="Proteomes" id="UP000245207"/>
    </source>
</evidence>
<dbReference type="SUPFAM" id="SSF57889">
    <property type="entry name" value="Cysteine-rich domain"/>
    <property type="match status" value="6"/>
</dbReference>
<dbReference type="Pfam" id="PF03107">
    <property type="entry name" value="C1_2"/>
    <property type="match status" value="4"/>
</dbReference>
<evidence type="ECO:0000256" key="9">
    <source>
        <dbReference type="ARBA" id="ARBA00022927"/>
    </source>
</evidence>
<dbReference type="InterPro" id="IPR001965">
    <property type="entry name" value="Znf_PHD"/>
</dbReference>
<keyword evidence="6" id="KW-0863">Zinc-finger</keyword>
<keyword evidence="9" id="KW-0653">Protein transport</keyword>
<dbReference type="FunFam" id="1.10.10.2360:FF:000001">
    <property type="entry name" value="Nuclear pore complex protein Nup98-Nup96"/>
    <property type="match status" value="1"/>
</dbReference>
<name>A0A2U1NR59_ARTAN</name>
<keyword evidence="7" id="KW-0509">mRNA transport</keyword>
<dbReference type="GO" id="GO:0008270">
    <property type="term" value="F:zinc ion binding"/>
    <property type="evidence" value="ECO:0007669"/>
    <property type="project" value="UniProtKB-KW"/>
</dbReference>
<dbReference type="GO" id="GO:0015031">
    <property type="term" value="P:protein transport"/>
    <property type="evidence" value="ECO:0007669"/>
    <property type="project" value="UniProtKB-KW"/>
</dbReference>
<evidence type="ECO:0000256" key="8">
    <source>
        <dbReference type="ARBA" id="ARBA00022833"/>
    </source>
</evidence>
<evidence type="ECO:0000313" key="14">
    <source>
        <dbReference type="EMBL" id="PWA75993.1"/>
    </source>
</evidence>
<keyword evidence="5" id="KW-0677">Repeat</keyword>
<dbReference type="Gene3D" id="3.30.60.20">
    <property type="match status" value="2"/>
</dbReference>
<proteinExistence type="inferred from homology"/>
<dbReference type="InterPro" id="IPR046349">
    <property type="entry name" value="C1-like_sf"/>
</dbReference>
<dbReference type="PANTHER" id="PTHR32410">
    <property type="entry name" value="CYSTEINE/HISTIDINE-RICH C1 DOMAIN FAMILY PROTEIN"/>
    <property type="match status" value="1"/>
</dbReference>
<sequence>MEEINHFFHEAHPLKLIDWDKMQESRVACKCDICEESISVGDSAYACTQCRFFLHKSCSQLPKTINYPYLYHRPLTITMFKTVRSKFYVCKICRQRIAKGFFYTTYGGDRPGFTCCSNCFLVEFACNTEYDAIKEKATIKLQHEGHPQHTLTLQLRHGAFRCDACKTDEKGLFYQCDSCDFWVHETCAFIPPTIDLPHHHPKHPLVLVYSLPEKFYKYPYYCKFCNKHIRRNEWLYHCANCRYFAHIKCAVNAQQQPTTPRDNPSTSAASDNEISLLHFPMLEAFTDPLKLLHSKIIAQDDMETTEINHWSHPAHPLVLNVEDPQGNNMMPDINSGDPIKVCYACVQPLSYPYYSCKEDGCSVFTDLHKYCAHLPRTLQHQLHPNHTLHLVDTWGRKNFYKCNGCFSWGNTFAYRCGINCEFCVCVNCAFLPRVIKHESHNHPLTQLIDPEVLCNACNKWHVYISYACKDCDFILGMYCAMRSPKSLPHRYCKGHEIPLTYPPVDDHPADFYCDICEEEMNPNFPLYHCHNHKSRSSFHLGCISRIDFYANIWRAGTITPSYHKHPLTYVRRKKTPNILSQLESAERCFLLACDGIADGSTGLKHITENVVYGQCMVLYGQWLVEVISHSGWSSCVVNLRSCMVNGLACHQSQSQPAFGSSISGSSSFVFPSALFLESSNQCTFGAATSAFRAQSFSLGGQSTPPAFQSSGFGASSMSAFGPTTMSGSFESPFQQSQPGFRLSITFPSSSCGPTHFEVSSQPSSNNTSAVFGQCVGLTVTPFYYTTPKSTAFTFSPACIQISVNPCSSSTSTNQSDPKKSSFFTPFQSAPSRFCPIHGFRQSPLRCQCAVSRVATYDQTPQAHNCTNTTPKSTDNTFGPECTQKSVNPCSSSTSTNVFSLMKSTSSNPAQSTPFGFCPNHGSPFGCQCSASKVTLNAQTPKADNGRGAQPAEKLFSISAMPAYKEKSHEELRCEDYQLGDKGGPTRSNMQSSSFTFTPAISHTHANPFSSFTSTEPCIPKTSISQTLSVSVGSRVTPYAQTPHADNGSDTTSKSTGFTFPGIFDIPYSHTSSRLWDQVLFVIRLVKPNFGLDQLEARRYLQLDDEPVPMKKSSLATNELEFSSDIGISEP</sequence>
<keyword evidence="3" id="KW-0813">Transport</keyword>
<evidence type="ECO:0000256" key="6">
    <source>
        <dbReference type="ARBA" id="ARBA00022771"/>
    </source>
</evidence>
<dbReference type="EMBL" id="PKPP01002326">
    <property type="protein sequence ID" value="PWA75993.1"/>
    <property type="molecule type" value="Genomic_DNA"/>
</dbReference>
<keyword evidence="15" id="KW-1185">Reference proteome</keyword>
<comment type="similarity">
    <text evidence="2">Belongs to the nucleoporin GLFG family.</text>
</comment>